<organism evidence="2 3">
    <name type="scientific">Xanthomonas floridensis</name>
    <dbReference type="NCBI Taxonomy" id="1843580"/>
    <lineage>
        <taxon>Bacteria</taxon>
        <taxon>Pseudomonadati</taxon>
        <taxon>Pseudomonadota</taxon>
        <taxon>Gammaproteobacteria</taxon>
        <taxon>Lysobacterales</taxon>
        <taxon>Lysobacteraceae</taxon>
        <taxon>Xanthomonas</taxon>
    </lineage>
</organism>
<proteinExistence type="predicted"/>
<evidence type="ECO:0000256" key="1">
    <source>
        <dbReference type="SAM" id="MobiDB-lite"/>
    </source>
</evidence>
<dbReference type="EMBL" id="LXNG01000057">
    <property type="protein sequence ID" value="OAG65484.1"/>
    <property type="molecule type" value="Genomic_DNA"/>
</dbReference>
<name>A0A1A9M4S8_9XANT</name>
<comment type="caution">
    <text evidence="2">The sequence shown here is derived from an EMBL/GenBank/DDBJ whole genome shotgun (WGS) entry which is preliminary data.</text>
</comment>
<evidence type="ECO:0000313" key="3">
    <source>
        <dbReference type="Proteomes" id="UP000077659"/>
    </source>
</evidence>
<feature type="region of interest" description="Disordered" evidence="1">
    <location>
        <begin position="39"/>
        <end position="109"/>
    </location>
</feature>
<sequence>MALRSNVPERGVSNVAGDALIFSFDAAAGAVPSFISFGGGGQSSLDVGPGREPSATDNDRASTRVGTSQTVRFTAPRAGPLHRQTAGAALQRGERDGASMIRHRARRSAQRRFFGACRTPRIGESRRRDEVGA</sequence>
<protein>
    <submittedName>
        <fullName evidence="2">Uncharacterized protein</fullName>
    </submittedName>
</protein>
<dbReference type="Proteomes" id="UP000077659">
    <property type="component" value="Unassembled WGS sequence"/>
</dbReference>
<accession>A0A1A9M4S8</accession>
<dbReference type="Gene3D" id="2.60.120.380">
    <property type="match status" value="1"/>
</dbReference>
<reference evidence="2 3" key="1">
    <citation type="submission" date="2016-05" db="EMBL/GenBank/DDBJ databases">
        <title>Pathogenic, phenotypic and molecular characterisation of Xanthomonas nasturtii sp. nov. and Xanthomonas floridensis sp. nov., new species of Xanthomonas associated with watercress production in Florida.</title>
        <authorList>
            <person name="Vicente J.G."/>
            <person name="Rothwell S."/>
            <person name="Holub E.B."/>
            <person name="Studholme D.J."/>
        </authorList>
    </citation>
    <scope>NUCLEOTIDE SEQUENCE [LARGE SCALE GENOMIC DNA]</scope>
    <source>
        <strain evidence="2 3">WHRI 8848</strain>
    </source>
</reference>
<dbReference type="AlphaFoldDB" id="A0A1A9M4S8"/>
<evidence type="ECO:0000313" key="2">
    <source>
        <dbReference type="EMBL" id="OAG65484.1"/>
    </source>
</evidence>
<gene>
    <name evidence="2" type="ORF">A7D17_08560</name>
</gene>
<dbReference type="STRING" id="1843580.A7D17_08560"/>